<evidence type="ECO:0008006" key="3">
    <source>
        <dbReference type="Google" id="ProtNLM"/>
    </source>
</evidence>
<dbReference type="InterPro" id="IPR052270">
    <property type="entry name" value="CACF_protein"/>
</dbReference>
<dbReference type="AlphaFoldDB" id="A0A8D0H847"/>
<dbReference type="GeneTree" id="ENSGT00940000166668"/>
<organism evidence="1 2">
    <name type="scientific">Sphenodon punctatus</name>
    <name type="common">Tuatara</name>
    <name type="synonym">Hatteria punctata</name>
    <dbReference type="NCBI Taxonomy" id="8508"/>
    <lineage>
        <taxon>Eukaryota</taxon>
        <taxon>Metazoa</taxon>
        <taxon>Chordata</taxon>
        <taxon>Craniata</taxon>
        <taxon>Vertebrata</taxon>
        <taxon>Euteleostomi</taxon>
        <taxon>Lepidosauria</taxon>
        <taxon>Sphenodontia</taxon>
        <taxon>Sphenodontidae</taxon>
        <taxon>Sphenodon</taxon>
    </lineage>
</organism>
<dbReference type="PANTHER" id="PTHR22028:SF4">
    <property type="entry name" value="PROTEIN SFI1 HOMOLOG"/>
    <property type="match status" value="1"/>
</dbReference>
<reference evidence="1" key="2">
    <citation type="submission" date="2025-09" db="UniProtKB">
        <authorList>
            <consortium name="Ensembl"/>
        </authorList>
    </citation>
    <scope>IDENTIFICATION</scope>
</reference>
<reference evidence="1" key="1">
    <citation type="submission" date="2025-08" db="UniProtKB">
        <authorList>
            <consortium name="Ensembl"/>
        </authorList>
    </citation>
    <scope>IDENTIFICATION</scope>
</reference>
<sequence length="171" mass="20984">MCFSFLLRLRPFKKDATQKVHTPNKQAIGQSVTPLLVGRLFQNRRSQISYHVAYTWNRGGRLKELRIRHLARKFLYLWVKKTFGKVLPSKARSHYDRRVLQKAFGEWKEEWWIVCKEWKLTIRADCHYRYFLCNLIFQAWRIYICQQREKRKKDRVVESHAEKKKLLWAWQ</sequence>
<keyword evidence="2" id="KW-1185">Reference proteome</keyword>
<dbReference type="Ensembl" id="ENSSPUT00000021088.1">
    <property type="protein sequence ID" value="ENSSPUP00000019798.1"/>
    <property type="gene ID" value="ENSSPUG00000015242.1"/>
</dbReference>
<protein>
    <recommendedName>
        <fullName evidence="3">SFI1 centrin binding protein</fullName>
    </recommendedName>
</protein>
<dbReference type="GO" id="GO:0019902">
    <property type="term" value="F:phosphatase binding"/>
    <property type="evidence" value="ECO:0007669"/>
    <property type="project" value="TreeGrafter"/>
</dbReference>
<dbReference type="PANTHER" id="PTHR22028">
    <property type="entry name" value="SFI1 SPINDLE BODY DOMAIN-CONTAINING PROTEIN-RELATED"/>
    <property type="match status" value="1"/>
</dbReference>
<accession>A0A8D0H847</accession>
<name>A0A8D0H847_SPHPU</name>
<dbReference type="Proteomes" id="UP000694392">
    <property type="component" value="Unplaced"/>
</dbReference>
<evidence type="ECO:0000313" key="2">
    <source>
        <dbReference type="Proteomes" id="UP000694392"/>
    </source>
</evidence>
<proteinExistence type="predicted"/>
<evidence type="ECO:0000313" key="1">
    <source>
        <dbReference type="Ensembl" id="ENSSPUP00000019798.1"/>
    </source>
</evidence>